<dbReference type="AlphaFoldDB" id="A0A6M3XT96"/>
<proteinExistence type="predicted"/>
<evidence type="ECO:0000313" key="1">
    <source>
        <dbReference type="EMBL" id="QJI01087.1"/>
    </source>
</evidence>
<dbReference type="EMBL" id="MT144897">
    <property type="protein sequence ID" value="QJI01087.1"/>
    <property type="molecule type" value="Genomic_DNA"/>
</dbReference>
<gene>
    <name evidence="1" type="ORF">TM448B02288_0009</name>
</gene>
<reference evidence="1" key="1">
    <citation type="submission" date="2020-03" db="EMBL/GenBank/DDBJ databases">
        <title>The deep terrestrial virosphere.</title>
        <authorList>
            <person name="Holmfeldt K."/>
            <person name="Nilsson E."/>
            <person name="Simone D."/>
            <person name="Lopez-Fernandez M."/>
            <person name="Wu X."/>
            <person name="de Brujin I."/>
            <person name="Lundin D."/>
            <person name="Andersson A."/>
            <person name="Bertilsson S."/>
            <person name="Dopson M."/>
        </authorList>
    </citation>
    <scope>NUCLEOTIDE SEQUENCE</scope>
    <source>
        <strain evidence="1">TM448B02288</strain>
    </source>
</reference>
<organism evidence="1">
    <name type="scientific">viral metagenome</name>
    <dbReference type="NCBI Taxonomy" id="1070528"/>
    <lineage>
        <taxon>unclassified sequences</taxon>
        <taxon>metagenomes</taxon>
        <taxon>organismal metagenomes</taxon>
    </lineage>
</organism>
<sequence length="59" mass="6848">MEIRKLEDFGDFEQWERISSDGLTTAKVAVEKGSSVENAFEAQDSGWRGNVWRDDIDYY</sequence>
<protein>
    <submittedName>
        <fullName evidence="1">Uncharacterized protein</fullName>
    </submittedName>
</protein>
<accession>A0A6M3XT96</accession>
<name>A0A6M3XT96_9ZZZZ</name>